<gene>
    <name evidence="6" type="ORF">SAMN02745172_01683</name>
</gene>
<dbReference type="PROSITE" id="PS00041">
    <property type="entry name" value="HTH_ARAC_FAMILY_1"/>
    <property type="match status" value="1"/>
</dbReference>
<dbReference type="PANTHER" id="PTHR43130:SF3">
    <property type="entry name" value="HTH-TYPE TRANSCRIPTIONAL REGULATOR RV1931C"/>
    <property type="match status" value="1"/>
</dbReference>
<keyword evidence="7" id="KW-1185">Reference proteome</keyword>
<evidence type="ECO:0000256" key="4">
    <source>
        <dbReference type="SAM" id="MobiDB-lite"/>
    </source>
</evidence>
<evidence type="ECO:0000313" key="6">
    <source>
        <dbReference type="EMBL" id="SHO64363.1"/>
    </source>
</evidence>
<proteinExistence type="predicted"/>
<evidence type="ECO:0000256" key="3">
    <source>
        <dbReference type="ARBA" id="ARBA00023163"/>
    </source>
</evidence>
<dbReference type="InterPro" id="IPR018062">
    <property type="entry name" value="HTH_AraC-typ_CS"/>
</dbReference>
<dbReference type="AlphaFoldDB" id="A0A1M7ZHL1"/>
<organism evidence="6 7">
    <name type="scientific">Pseudoxanthobacter soli DSM 19599</name>
    <dbReference type="NCBI Taxonomy" id="1123029"/>
    <lineage>
        <taxon>Bacteria</taxon>
        <taxon>Pseudomonadati</taxon>
        <taxon>Pseudomonadota</taxon>
        <taxon>Alphaproteobacteria</taxon>
        <taxon>Hyphomicrobiales</taxon>
        <taxon>Segnochrobactraceae</taxon>
        <taxon>Pseudoxanthobacter</taxon>
    </lineage>
</organism>
<reference evidence="6 7" key="1">
    <citation type="submission" date="2016-12" db="EMBL/GenBank/DDBJ databases">
        <authorList>
            <person name="Song W.-J."/>
            <person name="Kurnit D.M."/>
        </authorList>
    </citation>
    <scope>NUCLEOTIDE SEQUENCE [LARGE SCALE GENOMIC DNA]</scope>
    <source>
        <strain evidence="6 7">DSM 19599</strain>
    </source>
</reference>
<dbReference type="GO" id="GO:0043565">
    <property type="term" value="F:sequence-specific DNA binding"/>
    <property type="evidence" value="ECO:0007669"/>
    <property type="project" value="InterPro"/>
</dbReference>
<dbReference type="InterPro" id="IPR020449">
    <property type="entry name" value="Tscrpt_reg_AraC-type_HTH"/>
</dbReference>
<dbReference type="Gene3D" id="3.40.50.880">
    <property type="match status" value="1"/>
</dbReference>
<dbReference type="STRING" id="1123029.SAMN02745172_01683"/>
<keyword evidence="1" id="KW-0805">Transcription regulation</keyword>
<evidence type="ECO:0000259" key="5">
    <source>
        <dbReference type="PROSITE" id="PS01124"/>
    </source>
</evidence>
<dbReference type="InterPro" id="IPR029062">
    <property type="entry name" value="Class_I_gatase-like"/>
</dbReference>
<dbReference type="InterPro" id="IPR052158">
    <property type="entry name" value="INH-QAR"/>
</dbReference>
<dbReference type="PANTHER" id="PTHR43130">
    <property type="entry name" value="ARAC-FAMILY TRANSCRIPTIONAL REGULATOR"/>
    <property type="match status" value="1"/>
</dbReference>
<dbReference type="InterPro" id="IPR009057">
    <property type="entry name" value="Homeodomain-like_sf"/>
</dbReference>
<feature type="domain" description="HTH araC/xylS-type" evidence="5">
    <location>
        <begin position="236"/>
        <end position="334"/>
    </location>
</feature>
<dbReference type="RefSeq" id="WP_428977635.1">
    <property type="nucleotide sequence ID" value="NZ_FRXO01000003.1"/>
</dbReference>
<dbReference type="Gene3D" id="1.10.10.60">
    <property type="entry name" value="Homeodomain-like"/>
    <property type="match status" value="1"/>
</dbReference>
<dbReference type="PRINTS" id="PR00032">
    <property type="entry name" value="HTHARAC"/>
</dbReference>
<sequence length="343" mass="37076">MLQKPGTAKAGGGHRPSAGADEKPRTIGFMLVPDFSMIAFASAIEPLRLANRASGRALYAWQLYSADGRPVTASNGVEVSVGLPYSKAQGLSVAIVCGGVDVQAIDHRELMAALRRLASFGTGLGAVCTGTYVLAKAGLLAGYQATIHWENHSSLAAEFPDLDLSQELFEIDRNRFTCAGGTSAVDMMLSLILRDHGPDIASEVTDQLIHHRVREADERQRMDLRTRLGVAHPKVLGVVAMMEASIERPLSCAALAQRAGCSTRQLERLFVRYLGHSPTRHYLTLRLERARDLLRQTSRPVLDIAIACGFVSASHFSKSYVEHFGRTPSAERKGARLGTSVAA</sequence>
<dbReference type="CDD" id="cd03136">
    <property type="entry name" value="GATase1_AraC_ArgR_like"/>
    <property type="match status" value="1"/>
</dbReference>
<evidence type="ECO:0000313" key="7">
    <source>
        <dbReference type="Proteomes" id="UP000186406"/>
    </source>
</evidence>
<keyword evidence="2 6" id="KW-0238">DNA-binding</keyword>
<dbReference type="InterPro" id="IPR018060">
    <property type="entry name" value="HTH_AraC"/>
</dbReference>
<dbReference type="Pfam" id="PF12833">
    <property type="entry name" value="HTH_18"/>
    <property type="match status" value="1"/>
</dbReference>
<accession>A0A1M7ZHL1</accession>
<evidence type="ECO:0000256" key="2">
    <source>
        <dbReference type="ARBA" id="ARBA00023125"/>
    </source>
</evidence>
<dbReference type="PROSITE" id="PS01124">
    <property type="entry name" value="HTH_ARAC_FAMILY_2"/>
    <property type="match status" value="1"/>
</dbReference>
<dbReference type="GO" id="GO:0003700">
    <property type="term" value="F:DNA-binding transcription factor activity"/>
    <property type="evidence" value="ECO:0007669"/>
    <property type="project" value="InterPro"/>
</dbReference>
<dbReference type="SUPFAM" id="SSF52317">
    <property type="entry name" value="Class I glutamine amidotransferase-like"/>
    <property type="match status" value="1"/>
</dbReference>
<keyword evidence="3" id="KW-0804">Transcription</keyword>
<feature type="region of interest" description="Disordered" evidence="4">
    <location>
        <begin position="1"/>
        <end position="22"/>
    </location>
</feature>
<name>A0A1M7ZHL1_9HYPH</name>
<dbReference type="Proteomes" id="UP000186406">
    <property type="component" value="Unassembled WGS sequence"/>
</dbReference>
<protein>
    <submittedName>
        <fullName evidence="6">Transcriptional regulator GlxA family, contains an amidase domain and an AraC-type DNA-binding HTH domain</fullName>
    </submittedName>
</protein>
<dbReference type="SMART" id="SM00342">
    <property type="entry name" value="HTH_ARAC"/>
    <property type="match status" value="1"/>
</dbReference>
<dbReference type="SUPFAM" id="SSF46689">
    <property type="entry name" value="Homeodomain-like"/>
    <property type="match status" value="2"/>
</dbReference>
<dbReference type="Pfam" id="PF01965">
    <property type="entry name" value="DJ-1_PfpI"/>
    <property type="match status" value="1"/>
</dbReference>
<evidence type="ECO:0000256" key="1">
    <source>
        <dbReference type="ARBA" id="ARBA00023015"/>
    </source>
</evidence>
<dbReference type="EMBL" id="FRXO01000003">
    <property type="protein sequence ID" value="SHO64363.1"/>
    <property type="molecule type" value="Genomic_DNA"/>
</dbReference>
<dbReference type="InterPro" id="IPR002818">
    <property type="entry name" value="DJ-1/PfpI"/>
</dbReference>